<protein>
    <submittedName>
        <fullName evidence="12">Na+/H+ antiporter</fullName>
    </submittedName>
</protein>
<keyword evidence="10" id="KW-0050">Antiport</keyword>
<keyword evidence="13" id="KW-1185">Reference proteome</keyword>
<feature type="transmembrane region" description="Helical" evidence="10">
    <location>
        <begin position="351"/>
        <end position="377"/>
    </location>
</feature>
<evidence type="ECO:0000313" key="12">
    <source>
        <dbReference type="EMBL" id="RAW02029.1"/>
    </source>
</evidence>
<evidence type="ECO:0000259" key="11">
    <source>
        <dbReference type="Pfam" id="PF00999"/>
    </source>
</evidence>
<keyword evidence="6 10" id="KW-0915">Sodium</keyword>
<dbReference type="GO" id="GO:0015385">
    <property type="term" value="F:sodium:proton antiporter activity"/>
    <property type="evidence" value="ECO:0007669"/>
    <property type="project" value="InterPro"/>
</dbReference>
<dbReference type="GO" id="GO:0098719">
    <property type="term" value="P:sodium ion import across plasma membrane"/>
    <property type="evidence" value="ECO:0007669"/>
    <property type="project" value="TreeGrafter"/>
</dbReference>
<dbReference type="NCBIfam" id="TIGR00831">
    <property type="entry name" value="a_cpa1"/>
    <property type="match status" value="1"/>
</dbReference>
<evidence type="ECO:0000313" key="13">
    <source>
        <dbReference type="Proteomes" id="UP000251889"/>
    </source>
</evidence>
<dbReference type="InterPro" id="IPR018422">
    <property type="entry name" value="Cation/H_exchanger_CPA1"/>
</dbReference>
<evidence type="ECO:0000256" key="2">
    <source>
        <dbReference type="ARBA" id="ARBA00022448"/>
    </source>
</evidence>
<comment type="subcellular location">
    <subcellularLocation>
        <location evidence="1 10">Cell membrane</location>
        <topology evidence="1 10">Multi-pass membrane protein</topology>
    </subcellularLocation>
</comment>
<evidence type="ECO:0000256" key="4">
    <source>
        <dbReference type="ARBA" id="ARBA00022692"/>
    </source>
</evidence>
<feature type="transmembrane region" description="Helical" evidence="10">
    <location>
        <begin position="86"/>
        <end position="106"/>
    </location>
</feature>
<dbReference type="EMBL" id="QMFY01000002">
    <property type="protein sequence ID" value="RAW02029.1"/>
    <property type="molecule type" value="Genomic_DNA"/>
</dbReference>
<evidence type="ECO:0000256" key="9">
    <source>
        <dbReference type="ARBA" id="ARBA00023201"/>
    </source>
</evidence>
<comment type="caution">
    <text evidence="10">Lacks conserved residue(s) required for the propagation of feature annotation.</text>
</comment>
<evidence type="ECO:0000256" key="5">
    <source>
        <dbReference type="ARBA" id="ARBA00022989"/>
    </source>
</evidence>
<keyword evidence="8 10" id="KW-0472">Membrane</keyword>
<comment type="function">
    <text evidence="10">Na(+)/H(+) antiporter that extrudes sodium in exchange for external protons.</text>
</comment>
<dbReference type="Pfam" id="PF00999">
    <property type="entry name" value="Na_H_Exchanger"/>
    <property type="match status" value="1"/>
</dbReference>
<keyword evidence="4 10" id="KW-0812">Transmembrane</keyword>
<evidence type="ECO:0000256" key="3">
    <source>
        <dbReference type="ARBA" id="ARBA00022475"/>
    </source>
</evidence>
<dbReference type="Proteomes" id="UP000251889">
    <property type="component" value="Unassembled WGS sequence"/>
</dbReference>
<keyword evidence="2 10" id="KW-0813">Transport</keyword>
<feature type="transmembrane region" description="Helical" evidence="10">
    <location>
        <begin position="302"/>
        <end position="330"/>
    </location>
</feature>
<keyword evidence="9 10" id="KW-0739">Sodium transport</keyword>
<dbReference type="OrthoDB" id="9809206at2"/>
<feature type="transmembrane region" description="Helical" evidence="10">
    <location>
        <begin position="269"/>
        <end position="290"/>
    </location>
</feature>
<name>A0A364Y587_9BACT</name>
<sequence length="542" mass="59388">MENYATIIVVLTLLVALLAVADKYKLPTPILLVLSGLAIGFVPSMPAITLDPAVVFLIFLPPILYDAASNTDWHDFKSEFRPIATLAIALVIFTTGAVAITSYFLIPGFTWPLAFVLGAIVSPPDAVAATTITKGLGLNKKVVTILEGESLLNDASALIAYRFSVAAIGTGSFIVWQAGIDFLLVVAGGTLMGAVVGSIFVIVHKKILDNSIISTSLSLLTPFVAYLAAEYFHVSGILSVVCAGLVISRRAPDVFSYQTRIRHRAVWDTLIFLLNGFVFILIGLQLRSILADLKQYSVMELMLYGALVSGITILIRIFWVLGAGVLTSAVGNNRKESANRWDKDTWKNVAIVAWTGTRGVVSLATALALPLTVGAVALPQRSLILFIAFVVIFATLVIQGISLPLLLKILKVKPQDTTEGDERALRLSITHSVLNFIDVELTGKISDVTRTQVKKQYIDMIESLKERERMAKSDATITIELSPEHELTRAQSEINKFQRKLLIEFHQAGTFEQTALRQYEQKLDLEELLFSRTKKKSLNKMK</sequence>
<dbReference type="InterPro" id="IPR006153">
    <property type="entry name" value="Cation/H_exchanger_TM"/>
</dbReference>
<evidence type="ECO:0000256" key="8">
    <source>
        <dbReference type="ARBA" id="ARBA00023136"/>
    </source>
</evidence>
<keyword evidence="3 10" id="KW-1003">Cell membrane</keyword>
<evidence type="ECO:0000256" key="1">
    <source>
        <dbReference type="ARBA" id="ARBA00004651"/>
    </source>
</evidence>
<reference evidence="12 13" key="1">
    <citation type="submission" date="2018-06" db="EMBL/GenBank/DDBJ databases">
        <title>Chryseolinea flavus sp. nov., a member of the phylum Bacteroidetes isolated from soil.</title>
        <authorList>
            <person name="Li Y."/>
            <person name="Wang J."/>
        </authorList>
    </citation>
    <scope>NUCLEOTIDE SEQUENCE [LARGE SCALE GENOMIC DNA]</scope>
    <source>
        <strain evidence="12 13">SDU1-6</strain>
    </source>
</reference>
<feature type="transmembrane region" description="Helical" evidence="10">
    <location>
        <begin position="159"/>
        <end position="176"/>
    </location>
</feature>
<dbReference type="GO" id="GO:0051453">
    <property type="term" value="P:regulation of intracellular pH"/>
    <property type="evidence" value="ECO:0007669"/>
    <property type="project" value="TreeGrafter"/>
</dbReference>
<feature type="domain" description="Cation/H+ exchanger transmembrane" evidence="11">
    <location>
        <begin position="11"/>
        <end position="408"/>
    </location>
</feature>
<dbReference type="Gene3D" id="6.10.140.1330">
    <property type="match status" value="1"/>
</dbReference>
<organism evidence="12 13">
    <name type="scientific">Pseudochryseolinea flava</name>
    <dbReference type="NCBI Taxonomy" id="2059302"/>
    <lineage>
        <taxon>Bacteria</taxon>
        <taxon>Pseudomonadati</taxon>
        <taxon>Bacteroidota</taxon>
        <taxon>Cytophagia</taxon>
        <taxon>Cytophagales</taxon>
        <taxon>Fulvivirgaceae</taxon>
        <taxon>Pseudochryseolinea</taxon>
    </lineage>
</organism>
<dbReference type="GO" id="GO:0015386">
    <property type="term" value="F:potassium:proton antiporter activity"/>
    <property type="evidence" value="ECO:0007669"/>
    <property type="project" value="TreeGrafter"/>
</dbReference>
<comment type="similarity">
    <text evidence="10">Belongs to the monovalent cation:proton antiporter 1 (CPA1) transporter (TC 2.A.36) family.</text>
</comment>
<proteinExistence type="inferred from homology"/>
<feature type="transmembrane region" description="Helical" evidence="10">
    <location>
        <begin position="223"/>
        <end position="248"/>
    </location>
</feature>
<dbReference type="AlphaFoldDB" id="A0A364Y587"/>
<dbReference type="GO" id="GO:0005886">
    <property type="term" value="C:plasma membrane"/>
    <property type="evidence" value="ECO:0007669"/>
    <property type="project" value="UniProtKB-SubCell"/>
</dbReference>
<keyword evidence="5 10" id="KW-1133">Transmembrane helix</keyword>
<feature type="transmembrane region" description="Helical" evidence="10">
    <location>
        <begin position="383"/>
        <end position="407"/>
    </location>
</feature>
<keyword evidence="7 10" id="KW-0406">Ion transport</keyword>
<dbReference type="InterPro" id="IPR004705">
    <property type="entry name" value="Cation/H_exchanger_CPA1_bac"/>
</dbReference>
<gene>
    <name evidence="12" type="ORF">DQQ10_05590</name>
</gene>
<feature type="transmembrane region" description="Helical" evidence="10">
    <location>
        <begin position="183"/>
        <end position="203"/>
    </location>
</feature>
<evidence type="ECO:0000256" key="7">
    <source>
        <dbReference type="ARBA" id="ARBA00023065"/>
    </source>
</evidence>
<dbReference type="PANTHER" id="PTHR10110:SF86">
    <property type="entry name" value="SODIUM_HYDROGEN EXCHANGER 7"/>
    <property type="match status" value="1"/>
</dbReference>
<evidence type="ECO:0000256" key="6">
    <source>
        <dbReference type="ARBA" id="ARBA00023053"/>
    </source>
</evidence>
<accession>A0A364Y587</accession>
<dbReference type="PANTHER" id="PTHR10110">
    <property type="entry name" value="SODIUM/HYDROGEN EXCHANGER"/>
    <property type="match status" value="1"/>
</dbReference>
<comment type="caution">
    <text evidence="12">The sequence shown here is derived from an EMBL/GenBank/DDBJ whole genome shotgun (WGS) entry which is preliminary data.</text>
</comment>
<evidence type="ECO:0000256" key="10">
    <source>
        <dbReference type="RuleBase" id="RU366002"/>
    </source>
</evidence>
<dbReference type="RefSeq" id="WP_112745853.1">
    <property type="nucleotide sequence ID" value="NZ_QMFY01000002.1"/>
</dbReference>